<keyword evidence="1" id="KW-1133">Transmembrane helix</keyword>
<accession>A0A2S8FG00</accession>
<keyword evidence="1" id="KW-0472">Membrane</keyword>
<feature type="transmembrane region" description="Helical" evidence="1">
    <location>
        <begin position="72"/>
        <end position="98"/>
    </location>
</feature>
<dbReference type="AlphaFoldDB" id="A0A2S8FG00"/>
<dbReference type="Proteomes" id="UP000240009">
    <property type="component" value="Unassembled WGS sequence"/>
</dbReference>
<organism evidence="2 3">
    <name type="scientific">Blastopirellula marina</name>
    <dbReference type="NCBI Taxonomy" id="124"/>
    <lineage>
        <taxon>Bacteria</taxon>
        <taxon>Pseudomonadati</taxon>
        <taxon>Planctomycetota</taxon>
        <taxon>Planctomycetia</taxon>
        <taxon>Pirellulales</taxon>
        <taxon>Pirellulaceae</taxon>
        <taxon>Blastopirellula</taxon>
    </lineage>
</organism>
<dbReference type="EMBL" id="PUIA01000037">
    <property type="protein sequence ID" value="PQO31077.1"/>
    <property type="molecule type" value="Genomic_DNA"/>
</dbReference>
<proteinExistence type="predicted"/>
<keyword evidence="1" id="KW-0812">Transmembrane</keyword>
<reference evidence="2 3" key="1">
    <citation type="submission" date="2018-02" db="EMBL/GenBank/DDBJ databases">
        <title>Comparative genomes isolates from brazilian mangrove.</title>
        <authorList>
            <person name="Araujo J.E."/>
            <person name="Taketani R.G."/>
            <person name="Silva M.C.P."/>
            <person name="Loureco M.V."/>
            <person name="Andreote F.D."/>
        </authorList>
    </citation>
    <scope>NUCLEOTIDE SEQUENCE [LARGE SCALE GENOMIC DNA]</scope>
    <source>
        <strain evidence="2 3">HEX-2 MGV</strain>
    </source>
</reference>
<gene>
    <name evidence="2" type="ORF">C5Y96_12010</name>
</gene>
<evidence type="ECO:0000256" key="1">
    <source>
        <dbReference type="SAM" id="Phobius"/>
    </source>
</evidence>
<name>A0A2S8FG00_9BACT</name>
<comment type="caution">
    <text evidence="2">The sequence shown here is derived from an EMBL/GenBank/DDBJ whole genome shotgun (WGS) entry which is preliminary data.</text>
</comment>
<feature type="transmembrane region" description="Helical" evidence="1">
    <location>
        <begin position="20"/>
        <end position="41"/>
    </location>
</feature>
<evidence type="ECO:0000313" key="3">
    <source>
        <dbReference type="Proteomes" id="UP000240009"/>
    </source>
</evidence>
<evidence type="ECO:0000313" key="2">
    <source>
        <dbReference type="EMBL" id="PQO31077.1"/>
    </source>
</evidence>
<feature type="transmembrane region" description="Helical" evidence="1">
    <location>
        <begin position="48"/>
        <end position="66"/>
    </location>
</feature>
<dbReference type="RefSeq" id="WP_105353503.1">
    <property type="nucleotide sequence ID" value="NZ_PUIA01000037.1"/>
</dbReference>
<sequence length="112" mass="12826">MPMPIRLAGWSCFLVMMVSWMFGDSMVDLGFASLILATGILLQIQGRIIWWIVTPLALIGLLFFFVRTIQLFAWYASWFDLSITLLSLLLCGIIVGLLQMPTSRNYYRETPE</sequence>
<protein>
    <submittedName>
        <fullName evidence="2">Uncharacterized protein</fullName>
    </submittedName>
</protein>